<organism evidence="4 5">
    <name type="scientific">Achlya hypogyna</name>
    <name type="common">Oomycete</name>
    <name type="synonym">Protoachlya hypogyna</name>
    <dbReference type="NCBI Taxonomy" id="1202772"/>
    <lineage>
        <taxon>Eukaryota</taxon>
        <taxon>Sar</taxon>
        <taxon>Stramenopiles</taxon>
        <taxon>Oomycota</taxon>
        <taxon>Saprolegniomycetes</taxon>
        <taxon>Saprolegniales</taxon>
        <taxon>Achlyaceae</taxon>
        <taxon>Achlya</taxon>
    </lineage>
</organism>
<evidence type="ECO:0000313" key="4">
    <source>
        <dbReference type="EMBL" id="OQR97972.1"/>
    </source>
</evidence>
<dbReference type="Pfam" id="PF00023">
    <property type="entry name" value="Ank"/>
    <property type="match status" value="1"/>
</dbReference>
<dbReference type="InterPro" id="IPR036770">
    <property type="entry name" value="Ankyrin_rpt-contain_sf"/>
</dbReference>
<keyword evidence="1" id="KW-0677">Repeat</keyword>
<accession>A0A1V9ZJ18</accession>
<keyword evidence="5" id="KW-1185">Reference proteome</keyword>
<dbReference type="SUPFAM" id="SSF48403">
    <property type="entry name" value="Ankyrin repeat"/>
    <property type="match status" value="1"/>
</dbReference>
<dbReference type="Gene3D" id="1.25.40.20">
    <property type="entry name" value="Ankyrin repeat-containing domain"/>
    <property type="match status" value="1"/>
</dbReference>
<keyword evidence="2 3" id="KW-0040">ANK repeat</keyword>
<evidence type="ECO:0000256" key="2">
    <source>
        <dbReference type="ARBA" id="ARBA00023043"/>
    </source>
</evidence>
<dbReference type="EMBL" id="JNBR01000092">
    <property type="protein sequence ID" value="OQR97972.1"/>
    <property type="molecule type" value="Genomic_DNA"/>
</dbReference>
<dbReference type="PROSITE" id="PS50088">
    <property type="entry name" value="ANK_REPEAT"/>
    <property type="match status" value="2"/>
</dbReference>
<proteinExistence type="predicted"/>
<gene>
    <name evidence="4" type="ORF">ACHHYP_09374</name>
</gene>
<dbReference type="Pfam" id="PF12796">
    <property type="entry name" value="Ank_2"/>
    <property type="match status" value="1"/>
</dbReference>
<comment type="caution">
    <text evidence="4">The sequence shown here is derived from an EMBL/GenBank/DDBJ whole genome shotgun (WGS) entry which is preliminary data.</text>
</comment>
<protein>
    <submittedName>
        <fullName evidence="4">Uncharacterized protein</fullName>
    </submittedName>
</protein>
<dbReference type="AlphaFoldDB" id="A0A1V9ZJ18"/>
<feature type="repeat" description="ANK" evidence="3">
    <location>
        <begin position="101"/>
        <end position="133"/>
    </location>
</feature>
<evidence type="ECO:0000256" key="3">
    <source>
        <dbReference type="PROSITE-ProRule" id="PRU00023"/>
    </source>
</evidence>
<name>A0A1V9ZJ18_ACHHY</name>
<dbReference type="PROSITE" id="PS50297">
    <property type="entry name" value="ANK_REP_REGION"/>
    <property type="match status" value="1"/>
</dbReference>
<dbReference type="STRING" id="1202772.A0A1V9ZJ18"/>
<dbReference type="Proteomes" id="UP000243579">
    <property type="component" value="Unassembled WGS sequence"/>
</dbReference>
<dbReference type="SMART" id="SM00248">
    <property type="entry name" value="ANK"/>
    <property type="match status" value="4"/>
</dbReference>
<sequence length="264" mass="28140">MDINRRNKEGVSAFMLAYLPVPQAEQWQIDEGVVDLDAHAAKKKGRCDLQKWILTVPGVDVSAKLLDTGRSVFHGACQRGQMEAVESLLVLIADVNEPDTHGKTGLRLAASHGHTAVVAMLLSAGADPNIADATGRTCLMEACMNGKPGVVSFCLWQPTVDANATDEDGNTAFIHMCIAGDYDVLEIMGSKPKIDINLRNKVPIVPTIIDVTVVSKAGATGFTVACLANNSMFAAQLMLLPAMDLTTVDASVNFLDFLSSLSRA</sequence>
<dbReference type="PANTHER" id="PTHR24173:SF74">
    <property type="entry name" value="ANKYRIN REPEAT DOMAIN-CONTAINING PROTEIN 16"/>
    <property type="match status" value="1"/>
</dbReference>
<evidence type="ECO:0000313" key="5">
    <source>
        <dbReference type="Proteomes" id="UP000243579"/>
    </source>
</evidence>
<feature type="repeat" description="ANK" evidence="3">
    <location>
        <begin position="68"/>
        <end position="100"/>
    </location>
</feature>
<dbReference type="PANTHER" id="PTHR24173">
    <property type="entry name" value="ANKYRIN REPEAT CONTAINING"/>
    <property type="match status" value="1"/>
</dbReference>
<reference evidence="4 5" key="1">
    <citation type="journal article" date="2014" name="Genome Biol. Evol.">
        <title>The secreted proteins of Achlya hypogyna and Thraustotheca clavata identify the ancestral oomycete secretome and reveal gene acquisitions by horizontal gene transfer.</title>
        <authorList>
            <person name="Misner I."/>
            <person name="Blouin N."/>
            <person name="Leonard G."/>
            <person name="Richards T.A."/>
            <person name="Lane C.E."/>
        </authorList>
    </citation>
    <scope>NUCLEOTIDE SEQUENCE [LARGE SCALE GENOMIC DNA]</scope>
    <source>
        <strain evidence="4 5">ATCC 48635</strain>
    </source>
</reference>
<evidence type="ECO:0000256" key="1">
    <source>
        <dbReference type="ARBA" id="ARBA00022737"/>
    </source>
</evidence>
<dbReference type="OrthoDB" id="65344at2759"/>
<dbReference type="InterPro" id="IPR002110">
    <property type="entry name" value="Ankyrin_rpt"/>
</dbReference>